<dbReference type="InterPro" id="IPR035965">
    <property type="entry name" value="PAS-like_dom_sf"/>
</dbReference>
<dbReference type="PROSITE" id="PS50112">
    <property type="entry name" value="PAS"/>
    <property type="match status" value="1"/>
</dbReference>
<dbReference type="PROSITE" id="PS50883">
    <property type="entry name" value="EAL"/>
    <property type="match status" value="1"/>
</dbReference>
<dbReference type="Pfam" id="PF00990">
    <property type="entry name" value="GGDEF"/>
    <property type="match status" value="1"/>
</dbReference>
<proteinExistence type="predicted"/>
<dbReference type="RefSeq" id="WP_197002654.1">
    <property type="nucleotide sequence ID" value="NZ_BONS01000002.1"/>
</dbReference>
<dbReference type="Pfam" id="PF08448">
    <property type="entry name" value="PAS_4"/>
    <property type="match status" value="1"/>
</dbReference>
<dbReference type="SMART" id="SM00091">
    <property type="entry name" value="PAS"/>
    <property type="match status" value="1"/>
</dbReference>
<dbReference type="SMART" id="SM00267">
    <property type="entry name" value="GGDEF"/>
    <property type="match status" value="1"/>
</dbReference>
<feature type="domain" description="PAS" evidence="2">
    <location>
        <begin position="474"/>
        <end position="510"/>
    </location>
</feature>
<dbReference type="Pfam" id="PF00563">
    <property type="entry name" value="EAL"/>
    <property type="match status" value="1"/>
</dbReference>
<accession>A0A8J7KJK6</accession>
<sequence>MSSRAVSSVFVAWVTLLTATYYLAEPVRRPLWVLIGFSAATAVLVGVRRNRPRHPGLWWLLAAGMALFVAADIVTPLFGRPWRSLGTTSLLVDIFYLSVLVSFATALSGFARWSAGTGRASVLDGLTLIAAAGTISWTLLIAPRLGSPNVRYLGAIQQIAAVAYPLGDLLLLSIMVRLVVGARWTATILLLGAGGLAFFAANVVYQSTTKLGAWVPGHPVDAVWFVFLTSWGLAALRPGMTRLTEPGLARSSELTVQRLVLLAVCALIPPALLVAEAVRGPVDNGIPIATALVVITALVLARLIDAMRQNLRVLGRERGVRAAGVRFVAATSRAEVARVVEGAVADLLPAQTPHKVLLQLGDAGPGPEYCATCPRQGGPAHARCAWPEHAALCQPAALPPDLARAFRGFPLVLRCRLAPTGLSEPAEGTLHVAAADADRIALTELRPSLEVLALQAAMALSRIELTGEVHRRDSEAYFRTLVHNASDVILILNRDGTIRYGSPSAAEMFGDPAFLGTSFPDRLAEEDRADVLAWLGDPSATAAEHQASWTLVGDPAPVEVEASARDLSGDATVGGLVLTLHDVTERRQLERELTHRAFHDPLTGLANRALFAERVTQAVLRAHLTGTQAGVILIDLDDFKMVNDTLGHPVGDELLVKVAARLREVLRPDDLAARLGGDEFAILIEDAADRTAVENVASRVVTAMAVPVRLGGQLVRADASVGVASADFAADADELMSNADLALYAAKDAGKGHWRSFHPELHSTMVERMNLRTDLDRAISAGEFTVRYQPIVRLVDARVVGLEALARWEHPLRGTLPPAEFITVAEETGLIVPIGIQVMRHALTAAASWPVGDAGPAPYVGINVSVRQFRSLGMVSGILREMHAAGLPPDRVVVEITESLLLDENEQVWTDLARLRAAGARVAIDDFGTGYSSLSYLRQTALDLVKIDRSFITGLDRSPSQRALVDGIVGIAETLGLTVVAEGVETPAERDILIAMGCTHGQGYLFSKPMTEQETTGWLGRKD</sequence>
<dbReference type="Gene3D" id="3.20.20.450">
    <property type="entry name" value="EAL domain"/>
    <property type="match status" value="1"/>
</dbReference>
<dbReference type="InterPro" id="IPR029787">
    <property type="entry name" value="Nucleotide_cyclase"/>
</dbReference>
<keyword evidence="6" id="KW-1185">Reference proteome</keyword>
<dbReference type="SUPFAM" id="SSF55785">
    <property type="entry name" value="PYP-like sensor domain (PAS domain)"/>
    <property type="match status" value="1"/>
</dbReference>
<keyword evidence="1" id="KW-0812">Transmembrane</keyword>
<dbReference type="CDD" id="cd01948">
    <property type="entry name" value="EAL"/>
    <property type="match status" value="1"/>
</dbReference>
<dbReference type="SMART" id="SM00052">
    <property type="entry name" value="EAL"/>
    <property type="match status" value="1"/>
</dbReference>
<evidence type="ECO:0000313" key="5">
    <source>
        <dbReference type="EMBL" id="MBG6135561.1"/>
    </source>
</evidence>
<dbReference type="InterPro" id="IPR043128">
    <property type="entry name" value="Rev_trsase/Diguanyl_cyclase"/>
</dbReference>
<organism evidence="5 6">
    <name type="scientific">Longispora fulva</name>
    <dbReference type="NCBI Taxonomy" id="619741"/>
    <lineage>
        <taxon>Bacteria</taxon>
        <taxon>Bacillati</taxon>
        <taxon>Actinomycetota</taxon>
        <taxon>Actinomycetes</taxon>
        <taxon>Micromonosporales</taxon>
        <taxon>Micromonosporaceae</taxon>
        <taxon>Longispora</taxon>
    </lineage>
</organism>
<dbReference type="SUPFAM" id="SSF55073">
    <property type="entry name" value="Nucleotide cyclase"/>
    <property type="match status" value="1"/>
</dbReference>
<feature type="transmembrane region" description="Helical" evidence="1">
    <location>
        <begin position="5"/>
        <end position="24"/>
    </location>
</feature>
<name>A0A8J7KJK6_9ACTN</name>
<feature type="transmembrane region" description="Helical" evidence="1">
    <location>
        <begin position="162"/>
        <end position="180"/>
    </location>
</feature>
<dbReference type="Gene3D" id="3.30.450.20">
    <property type="entry name" value="PAS domain"/>
    <property type="match status" value="1"/>
</dbReference>
<evidence type="ECO:0000259" key="4">
    <source>
        <dbReference type="PROSITE" id="PS50887"/>
    </source>
</evidence>
<reference evidence="5" key="1">
    <citation type="submission" date="2020-11" db="EMBL/GenBank/DDBJ databases">
        <title>Sequencing the genomes of 1000 actinobacteria strains.</title>
        <authorList>
            <person name="Klenk H.-P."/>
        </authorList>
    </citation>
    <scope>NUCLEOTIDE SEQUENCE</scope>
    <source>
        <strain evidence="5">DSM 45356</strain>
    </source>
</reference>
<dbReference type="Proteomes" id="UP000622552">
    <property type="component" value="Unassembled WGS sequence"/>
</dbReference>
<dbReference type="NCBIfam" id="TIGR00254">
    <property type="entry name" value="GGDEF"/>
    <property type="match status" value="1"/>
</dbReference>
<dbReference type="InterPro" id="IPR013656">
    <property type="entry name" value="PAS_4"/>
</dbReference>
<feature type="transmembrane region" description="Helical" evidence="1">
    <location>
        <begin position="286"/>
        <end position="304"/>
    </location>
</feature>
<dbReference type="FunFam" id="3.30.70.270:FF:000001">
    <property type="entry name" value="Diguanylate cyclase domain protein"/>
    <property type="match status" value="1"/>
</dbReference>
<dbReference type="InterPro" id="IPR035919">
    <property type="entry name" value="EAL_sf"/>
</dbReference>
<dbReference type="PROSITE" id="PS50887">
    <property type="entry name" value="GGDEF"/>
    <property type="match status" value="1"/>
</dbReference>
<dbReference type="CDD" id="cd00130">
    <property type="entry name" value="PAS"/>
    <property type="match status" value="1"/>
</dbReference>
<dbReference type="AlphaFoldDB" id="A0A8J7KJK6"/>
<feature type="transmembrane region" description="Helical" evidence="1">
    <location>
        <begin position="59"/>
        <end position="78"/>
    </location>
</feature>
<feature type="domain" description="GGDEF" evidence="4">
    <location>
        <begin position="627"/>
        <end position="759"/>
    </location>
</feature>
<feature type="transmembrane region" description="Helical" evidence="1">
    <location>
        <begin position="122"/>
        <end position="142"/>
    </location>
</feature>
<gene>
    <name evidence="5" type="ORF">IW245_001755</name>
</gene>
<keyword evidence="1" id="KW-0472">Membrane</keyword>
<feature type="transmembrane region" description="Helical" evidence="1">
    <location>
        <begin position="90"/>
        <end position="110"/>
    </location>
</feature>
<evidence type="ECO:0000259" key="2">
    <source>
        <dbReference type="PROSITE" id="PS50112"/>
    </source>
</evidence>
<keyword evidence="1" id="KW-1133">Transmembrane helix</keyword>
<evidence type="ECO:0000259" key="3">
    <source>
        <dbReference type="PROSITE" id="PS50883"/>
    </source>
</evidence>
<dbReference type="CDD" id="cd01949">
    <property type="entry name" value="GGDEF"/>
    <property type="match status" value="1"/>
</dbReference>
<dbReference type="PANTHER" id="PTHR44757">
    <property type="entry name" value="DIGUANYLATE CYCLASE DGCP"/>
    <property type="match status" value="1"/>
</dbReference>
<dbReference type="InterPro" id="IPR000014">
    <property type="entry name" value="PAS"/>
</dbReference>
<feature type="transmembrane region" description="Helical" evidence="1">
    <location>
        <begin position="30"/>
        <end position="47"/>
    </location>
</feature>
<feature type="transmembrane region" description="Helical" evidence="1">
    <location>
        <begin position="187"/>
        <end position="205"/>
    </location>
</feature>
<dbReference type="SUPFAM" id="SSF141868">
    <property type="entry name" value="EAL domain-like"/>
    <property type="match status" value="1"/>
</dbReference>
<protein>
    <submittedName>
        <fullName evidence="5">Diguanylate cyclase (GGDEF)-like protein/PAS domain S-box-containing protein</fullName>
    </submittedName>
</protein>
<evidence type="ECO:0000313" key="6">
    <source>
        <dbReference type="Proteomes" id="UP000622552"/>
    </source>
</evidence>
<feature type="transmembrane region" description="Helical" evidence="1">
    <location>
        <begin position="256"/>
        <end position="274"/>
    </location>
</feature>
<dbReference type="InterPro" id="IPR052155">
    <property type="entry name" value="Biofilm_reg_signaling"/>
</dbReference>
<comment type="caution">
    <text evidence="5">The sequence shown here is derived from an EMBL/GenBank/DDBJ whole genome shotgun (WGS) entry which is preliminary data.</text>
</comment>
<dbReference type="PANTHER" id="PTHR44757:SF2">
    <property type="entry name" value="BIOFILM ARCHITECTURE MAINTENANCE PROTEIN MBAA"/>
    <property type="match status" value="1"/>
</dbReference>
<feature type="domain" description="EAL" evidence="3">
    <location>
        <begin position="768"/>
        <end position="1023"/>
    </location>
</feature>
<dbReference type="Gene3D" id="3.30.70.270">
    <property type="match status" value="1"/>
</dbReference>
<dbReference type="EMBL" id="JADOUF010000001">
    <property type="protein sequence ID" value="MBG6135561.1"/>
    <property type="molecule type" value="Genomic_DNA"/>
</dbReference>
<dbReference type="InterPro" id="IPR000160">
    <property type="entry name" value="GGDEF_dom"/>
</dbReference>
<dbReference type="NCBIfam" id="TIGR00229">
    <property type="entry name" value="sensory_box"/>
    <property type="match status" value="1"/>
</dbReference>
<evidence type="ECO:0000256" key="1">
    <source>
        <dbReference type="SAM" id="Phobius"/>
    </source>
</evidence>
<dbReference type="InterPro" id="IPR001633">
    <property type="entry name" value="EAL_dom"/>
</dbReference>